<feature type="transmembrane region" description="Helical" evidence="7">
    <location>
        <begin position="49"/>
        <end position="73"/>
    </location>
</feature>
<dbReference type="PROSITE" id="PS50850">
    <property type="entry name" value="MFS"/>
    <property type="match status" value="1"/>
</dbReference>
<evidence type="ECO:0000313" key="10">
    <source>
        <dbReference type="Proteomes" id="UP000078148"/>
    </source>
</evidence>
<dbReference type="InterPro" id="IPR020846">
    <property type="entry name" value="MFS_dom"/>
</dbReference>
<feature type="transmembrane region" description="Helical" evidence="7">
    <location>
        <begin position="80"/>
        <end position="101"/>
    </location>
</feature>
<gene>
    <name evidence="9" type="ORF">AR543_18315</name>
</gene>
<evidence type="ECO:0000256" key="1">
    <source>
        <dbReference type="ARBA" id="ARBA00004651"/>
    </source>
</evidence>
<evidence type="ECO:0000259" key="8">
    <source>
        <dbReference type="PROSITE" id="PS50850"/>
    </source>
</evidence>
<dbReference type="Proteomes" id="UP000078148">
    <property type="component" value="Chromosome"/>
</dbReference>
<dbReference type="OrthoDB" id="3522477at2"/>
<dbReference type="EMBL" id="CP013023">
    <property type="protein sequence ID" value="ANF97773.1"/>
    <property type="molecule type" value="Genomic_DNA"/>
</dbReference>
<comment type="subcellular location">
    <subcellularLocation>
        <location evidence="1">Cell membrane</location>
        <topology evidence="1">Multi-pass membrane protein</topology>
    </subcellularLocation>
</comment>
<dbReference type="NCBIfam" id="TIGR00897">
    <property type="entry name" value="2A0118"/>
    <property type="match status" value="1"/>
</dbReference>
<proteinExistence type="predicted"/>
<evidence type="ECO:0000256" key="7">
    <source>
        <dbReference type="SAM" id="Phobius"/>
    </source>
</evidence>
<keyword evidence="2" id="KW-0813">Transport</keyword>
<evidence type="ECO:0000256" key="3">
    <source>
        <dbReference type="ARBA" id="ARBA00022475"/>
    </source>
</evidence>
<dbReference type="STRING" id="1616788.AR543_18315"/>
<sequence length="419" mass="45486">MNVLDRIGIPKTLAWGYLGVLIFMMGDGLEAGWLSPYLVEQGLSVQDAGLLFTIYGVTLAIASWFSGVFLEAFGAKKSMLLGFLFYVIGTSAFIAFGVSSLNYPLMLITYAVKGFGYPLFAYSFLTWVTYRSPQNRLSTAIGWFWVAYSGGMFVLGAYYSSYAITHLGYMTTLWSAVVLAAVGAVFALLLNRDKLPKKAGNTRETLQELRKGLTIVKTHPKVGLSGIVRIINSVGSYGFPVFLPLHMAQYGIATTTWLNIWGTIFLGNIVFNLLFGIIGDKFGWRQTVMWFGGVGCGIFTLLLYYVPEWTNGNLWMTTIVGFIWGGLLAGYVPIAALAPSVSGGNKGPAMSIVNLGAGLSAFIAPAIAYAFIGTIGAQGVVWVFAILYFISAVITRFITTPEEEAARDRARAGVSRKIA</sequence>
<accession>A0A172ZJQ6</accession>
<keyword evidence="10" id="KW-1185">Reference proteome</keyword>
<feature type="transmembrane region" description="Helical" evidence="7">
    <location>
        <begin position="349"/>
        <end position="373"/>
    </location>
</feature>
<evidence type="ECO:0000256" key="5">
    <source>
        <dbReference type="ARBA" id="ARBA00022989"/>
    </source>
</evidence>
<name>A0A172ZJQ6_9BACL</name>
<dbReference type="AlphaFoldDB" id="A0A172ZJQ6"/>
<dbReference type="SUPFAM" id="SSF103473">
    <property type="entry name" value="MFS general substrate transporter"/>
    <property type="match status" value="1"/>
</dbReference>
<keyword evidence="3" id="KW-1003">Cell membrane</keyword>
<feature type="transmembrane region" description="Helical" evidence="7">
    <location>
        <begin position="287"/>
        <end position="306"/>
    </location>
</feature>
<feature type="transmembrane region" description="Helical" evidence="7">
    <location>
        <begin position="312"/>
        <end position="337"/>
    </location>
</feature>
<dbReference type="GO" id="GO:0022857">
    <property type="term" value="F:transmembrane transporter activity"/>
    <property type="evidence" value="ECO:0007669"/>
    <property type="project" value="InterPro"/>
</dbReference>
<dbReference type="InterPro" id="IPR011701">
    <property type="entry name" value="MFS"/>
</dbReference>
<dbReference type="PANTHER" id="PTHR23513">
    <property type="entry name" value="INTEGRAL MEMBRANE EFFLUX PROTEIN-RELATED"/>
    <property type="match status" value="1"/>
</dbReference>
<evidence type="ECO:0000256" key="2">
    <source>
        <dbReference type="ARBA" id="ARBA00022448"/>
    </source>
</evidence>
<feature type="domain" description="Major facilitator superfamily (MFS) profile" evidence="8">
    <location>
        <begin position="12"/>
        <end position="403"/>
    </location>
</feature>
<protein>
    <submittedName>
        <fullName evidence="9">Alpha-ketoglutarate permease</fullName>
    </submittedName>
</protein>
<feature type="transmembrane region" description="Helical" evidence="7">
    <location>
        <begin position="107"/>
        <end position="128"/>
    </location>
</feature>
<feature type="transmembrane region" description="Helical" evidence="7">
    <location>
        <begin position="379"/>
        <end position="399"/>
    </location>
</feature>
<dbReference type="KEGG" id="pbv:AR543_18315"/>
<reference evidence="10" key="1">
    <citation type="submission" date="2015-10" db="EMBL/GenBank/DDBJ databases">
        <title>Genome of Paenibacillus bovis sp. nov.</title>
        <authorList>
            <person name="Wu Z."/>
            <person name="Gao C."/>
            <person name="Liu Z."/>
            <person name="Zheng H."/>
        </authorList>
    </citation>
    <scope>NUCLEOTIDE SEQUENCE [LARGE SCALE GENOMIC DNA]</scope>
    <source>
        <strain evidence="10">BD3526</strain>
    </source>
</reference>
<keyword evidence="5 7" id="KW-1133">Transmembrane helix</keyword>
<organism evidence="9 10">
    <name type="scientific">Paenibacillus bovis</name>
    <dbReference type="NCBI Taxonomy" id="1616788"/>
    <lineage>
        <taxon>Bacteria</taxon>
        <taxon>Bacillati</taxon>
        <taxon>Bacillota</taxon>
        <taxon>Bacilli</taxon>
        <taxon>Bacillales</taxon>
        <taxon>Paenibacillaceae</taxon>
        <taxon>Paenibacillus</taxon>
    </lineage>
</organism>
<dbReference type="InterPro" id="IPR036259">
    <property type="entry name" value="MFS_trans_sf"/>
</dbReference>
<evidence type="ECO:0000313" key="9">
    <source>
        <dbReference type="EMBL" id="ANF97773.1"/>
    </source>
</evidence>
<keyword evidence="6 7" id="KW-0472">Membrane</keyword>
<dbReference type="CDD" id="cd17337">
    <property type="entry name" value="MFS_CsbX"/>
    <property type="match status" value="1"/>
</dbReference>
<keyword evidence="4 7" id="KW-0812">Transmembrane</keyword>
<evidence type="ECO:0000256" key="4">
    <source>
        <dbReference type="ARBA" id="ARBA00022692"/>
    </source>
</evidence>
<feature type="transmembrane region" description="Helical" evidence="7">
    <location>
        <begin position="171"/>
        <end position="190"/>
    </location>
</feature>
<dbReference type="Pfam" id="PF07690">
    <property type="entry name" value="MFS_1"/>
    <property type="match status" value="1"/>
</dbReference>
<dbReference type="InterPro" id="IPR004748">
    <property type="entry name" value="Polyol_permease-like"/>
</dbReference>
<dbReference type="PANTHER" id="PTHR23513:SF6">
    <property type="entry name" value="MAJOR FACILITATOR SUPERFAMILY ASSOCIATED DOMAIN-CONTAINING PROTEIN"/>
    <property type="match status" value="1"/>
</dbReference>
<reference evidence="9 10" key="2">
    <citation type="journal article" date="2016" name="Int. J. Syst. Evol. Microbiol.">
        <title>Paenibacillus bovis sp. nov., isolated from raw yak (Bos grunniens) milk.</title>
        <authorList>
            <person name="Gao C."/>
            <person name="Han J."/>
            <person name="Liu Z."/>
            <person name="Xu X."/>
            <person name="Hang F."/>
            <person name="Wu Z."/>
        </authorList>
    </citation>
    <scope>NUCLEOTIDE SEQUENCE [LARGE SCALE GENOMIC DNA]</scope>
    <source>
        <strain evidence="9 10">BD3526</strain>
    </source>
</reference>
<dbReference type="GO" id="GO:0005886">
    <property type="term" value="C:plasma membrane"/>
    <property type="evidence" value="ECO:0007669"/>
    <property type="project" value="UniProtKB-SubCell"/>
</dbReference>
<dbReference type="RefSeq" id="WP_060535868.1">
    <property type="nucleotide sequence ID" value="NZ_CP013023.1"/>
</dbReference>
<feature type="transmembrane region" description="Helical" evidence="7">
    <location>
        <begin position="12"/>
        <end position="29"/>
    </location>
</feature>
<dbReference type="Gene3D" id="1.20.1250.20">
    <property type="entry name" value="MFS general substrate transporter like domains"/>
    <property type="match status" value="2"/>
</dbReference>
<evidence type="ECO:0000256" key="6">
    <source>
        <dbReference type="ARBA" id="ARBA00023136"/>
    </source>
</evidence>
<feature type="transmembrane region" description="Helical" evidence="7">
    <location>
        <begin position="140"/>
        <end position="159"/>
    </location>
</feature>
<feature type="transmembrane region" description="Helical" evidence="7">
    <location>
        <begin position="257"/>
        <end position="275"/>
    </location>
</feature>